<dbReference type="STRING" id="1912961.BU204_05685"/>
<dbReference type="Proteomes" id="UP000185596">
    <property type="component" value="Unassembled WGS sequence"/>
</dbReference>
<dbReference type="PROSITE" id="PS00512">
    <property type="entry name" value="ALPHA_GALACTOSIDASE"/>
    <property type="match status" value="1"/>
</dbReference>
<keyword evidence="4 5" id="KW-0326">Glycosidase</keyword>
<dbReference type="PRINTS" id="PR00743">
    <property type="entry name" value="GLHYDRLASE36"/>
</dbReference>
<name>A0A1Q8CVS6_9PSEU</name>
<dbReference type="InterPro" id="IPR031705">
    <property type="entry name" value="Glyco_hydro_36_C"/>
</dbReference>
<evidence type="ECO:0000256" key="6">
    <source>
        <dbReference type="PIRSR" id="PIRSR005536-1"/>
    </source>
</evidence>
<dbReference type="AlphaFoldDB" id="A0A1Q8CVS6"/>
<dbReference type="Gene3D" id="3.20.20.70">
    <property type="entry name" value="Aldolase class I"/>
    <property type="match status" value="1"/>
</dbReference>
<dbReference type="SUPFAM" id="SSF51445">
    <property type="entry name" value="(Trans)glycosidases"/>
    <property type="match status" value="1"/>
</dbReference>
<dbReference type="PIRSF" id="PIRSF005536">
    <property type="entry name" value="Agal"/>
    <property type="match status" value="1"/>
</dbReference>
<dbReference type="GO" id="GO:0016052">
    <property type="term" value="P:carbohydrate catabolic process"/>
    <property type="evidence" value="ECO:0007669"/>
    <property type="project" value="InterPro"/>
</dbReference>
<evidence type="ECO:0000256" key="3">
    <source>
        <dbReference type="ARBA" id="ARBA00022801"/>
    </source>
</evidence>
<dbReference type="InterPro" id="IPR013785">
    <property type="entry name" value="Aldolase_TIM"/>
</dbReference>
<dbReference type="GO" id="GO:0004557">
    <property type="term" value="F:alpha-galactosidase activity"/>
    <property type="evidence" value="ECO:0007669"/>
    <property type="project" value="UniProtKB-UniRule"/>
</dbReference>
<evidence type="ECO:0000256" key="5">
    <source>
        <dbReference type="PIRNR" id="PIRNR005536"/>
    </source>
</evidence>
<dbReference type="Gene3D" id="2.70.98.60">
    <property type="entry name" value="alpha-galactosidase from lactobacil brevis"/>
    <property type="match status" value="1"/>
</dbReference>
<comment type="similarity">
    <text evidence="5">Belongs to the glycosyl hydrolase.</text>
</comment>
<feature type="active site" description="Proton donor" evidence="6">
    <location>
        <position position="511"/>
    </location>
</feature>
<dbReference type="InterPro" id="IPR050985">
    <property type="entry name" value="Alpha-glycosidase_related"/>
</dbReference>
<dbReference type="Pfam" id="PF02065">
    <property type="entry name" value="Melibiase"/>
    <property type="match status" value="1"/>
</dbReference>
<evidence type="ECO:0000313" key="9">
    <source>
        <dbReference type="EMBL" id="OLF18456.1"/>
    </source>
</evidence>
<accession>A0A1Q8CVS6</accession>
<evidence type="ECO:0000256" key="1">
    <source>
        <dbReference type="ARBA" id="ARBA00001255"/>
    </source>
</evidence>
<feature type="active site" description="Nucleophile" evidence="6">
    <location>
        <position position="450"/>
    </location>
</feature>
<dbReference type="PANTHER" id="PTHR43053">
    <property type="entry name" value="GLYCOSIDASE FAMILY 31"/>
    <property type="match status" value="1"/>
</dbReference>
<dbReference type="Pfam" id="PF16874">
    <property type="entry name" value="Glyco_hydro_36C"/>
    <property type="match status" value="1"/>
</dbReference>
<dbReference type="InterPro" id="IPR013780">
    <property type="entry name" value="Glyco_hydro_b"/>
</dbReference>
<evidence type="ECO:0000256" key="2">
    <source>
        <dbReference type="ARBA" id="ARBA00012755"/>
    </source>
</evidence>
<feature type="domain" description="Glycosyl hydrolase family 36 C-terminal" evidence="7">
    <location>
        <begin position="611"/>
        <end position="685"/>
    </location>
</feature>
<comment type="catalytic activity">
    <reaction evidence="1 5">
        <text>Hydrolysis of terminal, non-reducing alpha-D-galactose residues in alpha-D-galactosides, including galactose oligosaccharides, galactomannans and galactolipids.</text>
        <dbReference type="EC" id="3.2.1.22"/>
    </reaction>
</comment>
<dbReference type="InterPro" id="IPR038417">
    <property type="entry name" value="Alpga-gal_N_sf"/>
</dbReference>
<dbReference type="RefSeq" id="WP_075124484.1">
    <property type="nucleotide sequence ID" value="NZ_MSIE01000007.1"/>
</dbReference>
<sequence length="688" mass="75790">MIHRDEPSGHHLLAGEGFSYAFTVRPDGSLRHLYWGAPLAPADLDRLADDAGATRIGSNTWSRPRAHHEELVTAGGARFDECALLVELADGLTALDLRHDRTEVEADALAVRLVDRHRPLAVTLRYAVRGPALARTLEVANSDDRPVTLTRAASASWPVPWQVDHHATTIAGGYAAETTVHRRPLGPGRLVLESRRGIPGHAFQPWLAVDGGAGEEHGEIWSVAVAHGGSWKIVADHSGDGHVHVTAGLNDFDLREVLAPGASLTLPWTVGVFALGGYDELTARWHDYERRFVLPRPDTVRPVLYNSWESTFFDVRHSDQVALARRARELGVELFVVDDGWFTDRDDDRGGLGDWRPDPAKLPGGVGGLAEEVHALGMRFGLWVEPESASPGTDLLRDHPDWVYRWPDREPTPVRHSYGLDLGRAEVQDWAFETLDRLVRDGDVDYLKWDLNRSLTDAPGAASLHHEAGFAAVVDRLRAAHPGLWLETCASGGGRADLATLSRFELAWPSDNTDAFERLAIQDGYAFVHSPQTMSCWVTDSPGYLTRRTIPLRFRFHTAMTGTLGIGGRLADWTTDELAEAAGYVARYKEIRATVQLGRRHRLGTDPDRYAVCHVSRDGGQVVVVVLARTVRQARLDPPLRLRGLDPAGRYRDADTGLVYGGAYLTHHGLRPLLAGDYTSTLVVLSKD</sequence>
<dbReference type="EC" id="3.2.1.22" evidence="2 5"/>
<dbReference type="InterPro" id="IPR000111">
    <property type="entry name" value="Glyco_hydro_27/36_CS"/>
</dbReference>
<dbReference type="CDD" id="cd14791">
    <property type="entry name" value="GH36"/>
    <property type="match status" value="1"/>
</dbReference>
<feature type="domain" description="Glycosyl hydrolase family 36 N-terminal" evidence="8">
    <location>
        <begin position="28"/>
        <end position="255"/>
    </location>
</feature>
<evidence type="ECO:0000313" key="10">
    <source>
        <dbReference type="Proteomes" id="UP000185596"/>
    </source>
</evidence>
<dbReference type="OrthoDB" id="9758822at2"/>
<dbReference type="PANTHER" id="PTHR43053:SF3">
    <property type="entry name" value="ALPHA-GALACTOSIDASE C-RELATED"/>
    <property type="match status" value="1"/>
</dbReference>
<dbReference type="InterPro" id="IPR031704">
    <property type="entry name" value="Glyco_hydro_36_N"/>
</dbReference>
<dbReference type="InterPro" id="IPR002252">
    <property type="entry name" value="Glyco_hydro_36"/>
</dbReference>
<keyword evidence="3 5" id="KW-0378">Hydrolase</keyword>
<protein>
    <recommendedName>
        <fullName evidence="2 5">Alpha-galactosidase</fullName>
        <ecNumber evidence="2 5">3.2.1.22</ecNumber>
    </recommendedName>
</protein>
<reference evidence="9 10" key="1">
    <citation type="submission" date="2016-12" db="EMBL/GenBank/DDBJ databases">
        <title>The draft genome sequence of Actinophytocola sp. 11-183.</title>
        <authorList>
            <person name="Wang W."/>
            <person name="Yuan L."/>
        </authorList>
    </citation>
    <scope>NUCLEOTIDE SEQUENCE [LARGE SCALE GENOMIC DNA]</scope>
    <source>
        <strain evidence="9 10">11-183</strain>
    </source>
</reference>
<dbReference type="Gene3D" id="2.60.40.1180">
    <property type="entry name" value="Golgi alpha-mannosidase II"/>
    <property type="match status" value="1"/>
</dbReference>
<gene>
    <name evidence="9" type="ORF">BU204_05685</name>
</gene>
<evidence type="ECO:0000256" key="4">
    <source>
        <dbReference type="ARBA" id="ARBA00023295"/>
    </source>
</evidence>
<keyword evidence="10" id="KW-1185">Reference proteome</keyword>
<dbReference type="InterPro" id="IPR017853">
    <property type="entry name" value="GH"/>
</dbReference>
<evidence type="ECO:0000259" key="7">
    <source>
        <dbReference type="Pfam" id="PF16874"/>
    </source>
</evidence>
<dbReference type="Pfam" id="PF16875">
    <property type="entry name" value="Glyco_hydro_36N"/>
    <property type="match status" value="1"/>
</dbReference>
<comment type="caution">
    <text evidence="9">The sequence shown here is derived from an EMBL/GenBank/DDBJ whole genome shotgun (WGS) entry which is preliminary data.</text>
</comment>
<proteinExistence type="inferred from homology"/>
<dbReference type="EMBL" id="MSIE01000007">
    <property type="protein sequence ID" value="OLF18456.1"/>
    <property type="molecule type" value="Genomic_DNA"/>
</dbReference>
<organism evidence="9 10">
    <name type="scientific">Actinophytocola xanthii</name>
    <dbReference type="NCBI Taxonomy" id="1912961"/>
    <lineage>
        <taxon>Bacteria</taxon>
        <taxon>Bacillati</taxon>
        <taxon>Actinomycetota</taxon>
        <taxon>Actinomycetes</taxon>
        <taxon>Pseudonocardiales</taxon>
        <taxon>Pseudonocardiaceae</taxon>
    </lineage>
</organism>
<evidence type="ECO:0000259" key="8">
    <source>
        <dbReference type="Pfam" id="PF16875"/>
    </source>
</evidence>